<accession>A0ABV9ALL4</accession>
<sequence>MQTPFNGVNLTRQLNEVRTLREFRIDEGYTRRRTELKAVYADTDSGLAWIETRNGTWRLPREFLPWALDIDERAQAVLGHNEVFPCNALFERMPDGSWEVEIFPDVLERT</sequence>
<keyword evidence="2" id="KW-1185">Reference proteome</keyword>
<comment type="caution">
    <text evidence="1">The sequence shown here is derived from an EMBL/GenBank/DDBJ whole genome shotgun (WGS) entry which is preliminary data.</text>
</comment>
<dbReference type="Proteomes" id="UP001595839">
    <property type="component" value="Unassembled WGS sequence"/>
</dbReference>
<organism evidence="1 2">
    <name type="scientific">Streptomyces vulcanius</name>
    <dbReference type="NCBI Taxonomy" id="1441876"/>
    <lineage>
        <taxon>Bacteria</taxon>
        <taxon>Bacillati</taxon>
        <taxon>Actinomycetota</taxon>
        <taxon>Actinomycetes</taxon>
        <taxon>Kitasatosporales</taxon>
        <taxon>Streptomycetaceae</taxon>
        <taxon>Streptomyces</taxon>
    </lineage>
</organism>
<reference evidence="2" key="1">
    <citation type="journal article" date="2019" name="Int. J. Syst. Evol. Microbiol.">
        <title>The Global Catalogue of Microorganisms (GCM) 10K type strain sequencing project: providing services to taxonomists for standard genome sequencing and annotation.</title>
        <authorList>
            <consortium name="The Broad Institute Genomics Platform"/>
            <consortium name="The Broad Institute Genome Sequencing Center for Infectious Disease"/>
            <person name="Wu L."/>
            <person name="Ma J."/>
        </authorList>
    </citation>
    <scope>NUCLEOTIDE SEQUENCE [LARGE SCALE GENOMIC DNA]</scope>
    <source>
        <strain evidence="2">CGMCC 4.7177</strain>
    </source>
</reference>
<evidence type="ECO:0000313" key="1">
    <source>
        <dbReference type="EMBL" id="MFC4498491.1"/>
    </source>
</evidence>
<proteinExistence type="predicted"/>
<gene>
    <name evidence="1" type="ORF">ACFPIH_02960</name>
</gene>
<protein>
    <submittedName>
        <fullName evidence="1">Uncharacterized protein</fullName>
    </submittedName>
</protein>
<evidence type="ECO:0000313" key="2">
    <source>
        <dbReference type="Proteomes" id="UP001595839"/>
    </source>
</evidence>
<name>A0ABV9ALL4_9ACTN</name>
<dbReference type="RefSeq" id="WP_381167867.1">
    <property type="nucleotide sequence ID" value="NZ_JBHSFK010000002.1"/>
</dbReference>
<dbReference type="EMBL" id="JBHSFK010000002">
    <property type="protein sequence ID" value="MFC4498491.1"/>
    <property type="molecule type" value="Genomic_DNA"/>
</dbReference>